<sequence>MHLDGAGRPLSTAPAGWRERIPVLAYGSNVCPAKITWLRETLGLAGPAVVVRAECRGLAAVWSAGLRQRDGQRPATLTAAPGVTEWHAVWFATPEQVAVLDVCEARGTSYHLARLRTGTVTLEDGTVLDEVLAYVGAGPQRMPLLVNGRPVRMAESPQAEALRLTGIPADTHGLDVSVLEPAAQTSLPGLRMPVGSTARRAAASTSAPRSPISARR</sequence>
<dbReference type="InterPro" id="IPR013024">
    <property type="entry name" value="GGCT-like"/>
</dbReference>
<evidence type="ECO:0000256" key="1">
    <source>
        <dbReference type="SAM" id="MobiDB-lite"/>
    </source>
</evidence>
<dbReference type="AlphaFoldDB" id="A0A2T0M0Q2"/>
<gene>
    <name evidence="2" type="ORF">B0I33_102305</name>
</gene>
<protein>
    <submittedName>
        <fullName evidence="2">Uncharacterized protein</fullName>
    </submittedName>
</protein>
<reference evidence="2 3" key="1">
    <citation type="submission" date="2018-03" db="EMBL/GenBank/DDBJ databases">
        <title>Genomic Encyclopedia of Type Strains, Phase III (KMG-III): the genomes of soil and plant-associated and newly described type strains.</title>
        <authorList>
            <person name="Whitman W."/>
        </authorList>
    </citation>
    <scope>NUCLEOTIDE SEQUENCE [LARGE SCALE GENOMIC DNA]</scope>
    <source>
        <strain evidence="2 3">CGMCC 4.7125</strain>
    </source>
</reference>
<evidence type="ECO:0000313" key="2">
    <source>
        <dbReference type="EMBL" id="PRX50186.1"/>
    </source>
</evidence>
<dbReference type="RefSeq" id="WP_245900444.1">
    <property type="nucleotide sequence ID" value="NZ_PVNH01000002.1"/>
</dbReference>
<keyword evidence="3" id="KW-1185">Reference proteome</keyword>
<dbReference type="Proteomes" id="UP000238362">
    <property type="component" value="Unassembled WGS sequence"/>
</dbReference>
<dbReference type="Gene3D" id="3.10.490.10">
    <property type="entry name" value="Gamma-glutamyl cyclotransferase-like"/>
    <property type="match status" value="1"/>
</dbReference>
<evidence type="ECO:0000313" key="3">
    <source>
        <dbReference type="Proteomes" id="UP000238362"/>
    </source>
</evidence>
<organism evidence="2 3">
    <name type="scientific">Prauserella shujinwangii</name>
    <dbReference type="NCBI Taxonomy" id="1453103"/>
    <lineage>
        <taxon>Bacteria</taxon>
        <taxon>Bacillati</taxon>
        <taxon>Actinomycetota</taxon>
        <taxon>Actinomycetes</taxon>
        <taxon>Pseudonocardiales</taxon>
        <taxon>Pseudonocardiaceae</taxon>
        <taxon>Prauserella</taxon>
    </lineage>
</organism>
<feature type="compositionally biased region" description="Low complexity" evidence="1">
    <location>
        <begin position="196"/>
        <end position="216"/>
    </location>
</feature>
<proteinExistence type="predicted"/>
<dbReference type="CDD" id="cd06661">
    <property type="entry name" value="GGCT_like"/>
    <property type="match status" value="1"/>
</dbReference>
<name>A0A2T0M0Q2_9PSEU</name>
<feature type="region of interest" description="Disordered" evidence="1">
    <location>
        <begin position="187"/>
        <end position="216"/>
    </location>
</feature>
<comment type="caution">
    <text evidence="2">The sequence shown here is derived from an EMBL/GenBank/DDBJ whole genome shotgun (WGS) entry which is preliminary data.</text>
</comment>
<dbReference type="EMBL" id="PVNH01000002">
    <property type="protein sequence ID" value="PRX50186.1"/>
    <property type="molecule type" value="Genomic_DNA"/>
</dbReference>
<accession>A0A2T0M0Q2</accession>